<dbReference type="EMBL" id="CP098827">
    <property type="protein sequence ID" value="XBO69462.1"/>
    <property type="molecule type" value="Genomic_DNA"/>
</dbReference>
<accession>A0AAU7KDD6</accession>
<dbReference type="RefSeq" id="WP_348826619.1">
    <property type="nucleotide sequence ID" value="NZ_CP098827.1"/>
</dbReference>
<sequence length="98" mass="10020">MKKASVSRLIAYSLGLTPTLVSKACEALNDGAGSLVLDALAAPVRVHAIGLLHNAASISTARQPFERLVQKLGIAAGEAGGQISCKFAQGAVICSAFR</sequence>
<dbReference type="AlphaFoldDB" id="A0AAU7KDD6"/>
<organism evidence="1">
    <name type="scientific">Halomonas sp. RT37</name>
    <dbReference type="NCBI Taxonomy" id="2950872"/>
    <lineage>
        <taxon>Bacteria</taxon>
        <taxon>Pseudomonadati</taxon>
        <taxon>Pseudomonadota</taxon>
        <taxon>Gammaproteobacteria</taxon>
        <taxon>Oceanospirillales</taxon>
        <taxon>Halomonadaceae</taxon>
        <taxon>Halomonas</taxon>
    </lineage>
</organism>
<evidence type="ECO:0000313" key="1">
    <source>
        <dbReference type="EMBL" id="XBO69462.1"/>
    </source>
</evidence>
<proteinExistence type="predicted"/>
<protein>
    <recommendedName>
        <fullName evidence="2">HDOD domain-containing protein</fullName>
    </recommendedName>
</protein>
<gene>
    <name evidence="1" type="ORF">NFG58_12580</name>
</gene>
<evidence type="ECO:0008006" key="2">
    <source>
        <dbReference type="Google" id="ProtNLM"/>
    </source>
</evidence>
<name>A0AAU7KDD6_9GAMM</name>
<reference evidence="1" key="1">
    <citation type="submission" date="2022-06" db="EMBL/GenBank/DDBJ databases">
        <title>A novel DMS-producing enzyme.</title>
        <authorList>
            <person name="Zhang Y."/>
        </authorList>
    </citation>
    <scope>NUCLEOTIDE SEQUENCE</scope>
    <source>
        <strain evidence="1">RT37</strain>
    </source>
</reference>